<keyword evidence="10" id="KW-0812">Transmembrane</keyword>
<dbReference type="SUPFAM" id="SSF48264">
    <property type="entry name" value="Cytochrome P450"/>
    <property type="match status" value="1"/>
</dbReference>
<evidence type="ECO:0000256" key="1">
    <source>
        <dbReference type="ARBA" id="ARBA00001971"/>
    </source>
</evidence>
<dbReference type="Proteomes" id="UP000521872">
    <property type="component" value="Unassembled WGS sequence"/>
</dbReference>
<protein>
    <recommendedName>
        <fullName evidence="11">DUF6534 domain-containing protein</fullName>
    </recommendedName>
</protein>
<dbReference type="InterPro" id="IPR045339">
    <property type="entry name" value="DUF6534"/>
</dbReference>
<proteinExistence type="inferred from homology"/>
<comment type="cofactor">
    <cofactor evidence="1 9">
        <name>heme</name>
        <dbReference type="ChEBI" id="CHEBI:30413"/>
    </cofactor>
</comment>
<gene>
    <name evidence="12" type="ORF">D9613_011775</name>
</gene>
<keyword evidence="6" id="KW-0560">Oxidoreductase</keyword>
<feature type="transmembrane region" description="Helical" evidence="10">
    <location>
        <begin position="232"/>
        <end position="251"/>
    </location>
</feature>
<comment type="pathway">
    <text evidence="2">Secondary metabolite biosynthesis.</text>
</comment>
<feature type="transmembrane region" description="Helical" evidence="10">
    <location>
        <begin position="48"/>
        <end position="73"/>
    </location>
</feature>
<dbReference type="AlphaFoldDB" id="A0A8H4QKR8"/>
<feature type="transmembrane region" description="Helical" evidence="10">
    <location>
        <begin position="119"/>
        <end position="138"/>
    </location>
</feature>
<dbReference type="GO" id="GO:0005506">
    <property type="term" value="F:iron ion binding"/>
    <property type="evidence" value="ECO:0007669"/>
    <property type="project" value="InterPro"/>
</dbReference>
<feature type="transmembrane region" description="Helical" evidence="10">
    <location>
        <begin position="201"/>
        <end position="226"/>
    </location>
</feature>
<keyword evidence="5 9" id="KW-0479">Metal-binding</keyword>
<dbReference type="GO" id="GO:0004497">
    <property type="term" value="F:monooxygenase activity"/>
    <property type="evidence" value="ECO:0007669"/>
    <property type="project" value="UniProtKB-KW"/>
</dbReference>
<feature type="transmembrane region" description="Helical" evidence="10">
    <location>
        <begin position="301"/>
        <end position="321"/>
    </location>
</feature>
<dbReference type="Pfam" id="PF20152">
    <property type="entry name" value="DUF6534"/>
    <property type="match status" value="1"/>
</dbReference>
<evidence type="ECO:0000256" key="4">
    <source>
        <dbReference type="ARBA" id="ARBA00022617"/>
    </source>
</evidence>
<dbReference type="EMBL" id="JAACJL010000047">
    <property type="protein sequence ID" value="KAF4612693.1"/>
    <property type="molecule type" value="Genomic_DNA"/>
</dbReference>
<evidence type="ECO:0000256" key="9">
    <source>
        <dbReference type="PIRSR" id="PIRSR602401-1"/>
    </source>
</evidence>
<keyword evidence="10" id="KW-1133">Transmembrane helix</keyword>
<dbReference type="PANTHER" id="PTHR46300">
    <property type="entry name" value="P450, PUTATIVE (EUROFUNG)-RELATED-RELATED"/>
    <property type="match status" value="1"/>
</dbReference>
<dbReference type="PRINTS" id="PR00463">
    <property type="entry name" value="EP450I"/>
</dbReference>
<dbReference type="Gene3D" id="1.10.630.10">
    <property type="entry name" value="Cytochrome P450"/>
    <property type="match status" value="1"/>
</dbReference>
<feature type="transmembrane region" description="Helical" evidence="10">
    <location>
        <begin position="158"/>
        <end position="181"/>
    </location>
</feature>
<evidence type="ECO:0000256" key="3">
    <source>
        <dbReference type="ARBA" id="ARBA00010617"/>
    </source>
</evidence>
<dbReference type="PROSITE" id="PS00086">
    <property type="entry name" value="CYTOCHROME_P450"/>
    <property type="match status" value="1"/>
</dbReference>
<evidence type="ECO:0000256" key="2">
    <source>
        <dbReference type="ARBA" id="ARBA00005179"/>
    </source>
</evidence>
<reference evidence="12 13" key="1">
    <citation type="submission" date="2019-12" db="EMBL/GenBank/DDBJ databases">
        <authorList>
            <person name="Floudas D."/>
            <person name="Bentzer J."/>
            <person name="Ahren D."/>
            <person name="Johansson T."/>
            <person name="Persson P."/>
            <person name="Tunlid A."/>
        </authorList>
    </citation>
    <scope>NUCLEOTIDE SEQUENCE [LARGE SCALE GENOMIC DNA]</scope>
    <source>
        <strain evidence="12 13">CBS 102.39</strain>
    </source>
</reference>
<evidence type="ECO:0000256" key="6">
    <source>
        <dbReference type="ARBA" id="ARBA00023002"/>
    </source>
</evidence>
<evidence type="ECO:0000256" key="5">
    <source>
        <dbReference type="ARBA" id="ARBA00022723"/>
    </source>
</evidence>
<evidence type="ECO:0000256" key="10">
    <source>
        <dbReference type="SAM" id="Phobius"/>
    </source>
</evidence>
<comment type="caution">
    <text evidence="12">The sequence shown here is derived from an EMBL/GenBank/DDBJ whole genome shotgun (WGS) entry which is preliminary data.</text>
</comment>
<accession>A0A8H4QKR8</accession>
<dbReference type="PANTHER" id="PTHR46300:SF7">
    <property type="entry name" value="P450, PUTATIVE (EUROFUNG)-RELATED"/>
    <property type="match status" value="1"/>
</dbReference>
<feature type="binding site" description="axial binding residue" evidence="9">
    <location>
        <position position="721"/>
    </location>
    <ligand>
        <name>heme</name>
        <dbReference type="ChEBI" id="CHEBI:30413"/>
    </ligand>
    <ligandPart>
        <name>Fe</name>
        <dbReference type="ChEBI" id="CHEBI:18248"/>
    </ligandPart>
</feature>
<keyword evidence="8" id="KW-0503">Monooxygenase</keyword>
<dbReference type="InterPro" id="IPR050364">
    <property type="entry name" value="Cytochrome_P450_fung"/>
</dbReference>
<dbReference type="InterPro" id="IPR002401">
    <property type="entry name" value="Cyt_P450_E_grp-I"/>
</dbReference>
<sequence length="802" mass="90172">MLATYNVNGTVGALLVSLFISTCLFGVSSAQAYLYHTSFSRDRLGWKIMVLTVWLCELAHCLCISHSFFLVAITRWGNTAIATEAFPRSFAFSILLSGVIGTIVQCFFAERIRALSRSIVIPAACWALSFVRAVLVIMATYEAFVTTSVSLFEKQWKWLVVTILTLGSAVDFLLAALLCFYIKQAHISNDYPGTSFVLKRVFYWTLETGLITGLAGILIVICLVAFPRNFSWIAIYTVLVRLFSNSLFASLNGRVMLRDGITSVQFTQSSRGGISAKGHLPLPLYRPTLPRAHLLVTMPPTLTTVDIVLFLAIGITAYALFRKIRAFHPPYPPGPARLPLIGSLLKFPSSFEWITYHRWSKEVGSDIIYLNIAGKEIIVLNSLEVIDDLFDKRSTNYSSRPSLPMTVDLMGYDWLLFFMPYGSPWRERRRQFVQHFRPANSSAYQDSQIQYIREILPRLLDDHEDFIAVSKHAVAASALSMAYGLPIKGTDDPLIDLAEHALSTMNTSVLYSSFLVNVIPFLKHVPEFLPGTGFKAKARQWRKLQEDLLARPFETVLQQMNAGTAQPSLATTLLQRMATDNDQSTWDHERRVIKETAGSIFIDVQRNAQEEIDRVVGGRLPEFSDEKDLPYISAIVKEVLRWQPIGPTSIPRIASADDIYRGYYIPKGAIMIANSWSLLKDPEHYPQPELFNPDRFLKDGKIDMSVRDPVRIAFGNGRRRCPGVHIALSFLWLMTATMLKTFNISKAVDEDGNTIEPSMEFISGFICKPAPFKCSFKPRSAQAEELIRSVEMTPQTGESVQL</sequence>
<dbReference type="CDD" id="cd11065">
    <property type="entry name" value="CYP64-like"/>
    <property type="match status" value="1"/>
</dbReference>
<dbReference type="Pfam" id="PF00067">
    <property type="entry name" value="p450"/>
    <property type="match status" value="2"/>
</dbReference>
<keyword evidence="4 9" id="KW-0349">Heme</keyword>
<keyword evidence="7 9" id="KW-0408">Iron</keyword>
<evidence type="ECO:0000313" key="13">
    <source>
        <dbReference type="Proteomes" id="UP000521872"/>
    </source>
</evidence>
<evidence type="ECO:0000256" key="7">
    <source>
        <dbReference type="ARBA" id="ARBA00023004"/>
    </source>
</evidence>
<name>A0A8H4QKR8_9AGAR</name>
<feature type="transmembrane region" description="Helical" evidence="10">
    <location>
        <begin position="12"/>
        <end position="36"/>
    </location>
</feature>
<organism evidence="12 13">
    <name type="scientific">Agrocybe pediades</name>
    <dbReference type="NCBI Taxonomy" id="84607"/>
    <lineage>
        <taxon>Eukaryota</taxon>
        <taxon>Fungi</taxon>
        <taxon>Dikarya</taxon>
        <taxon>Basidiomycota</taxon>
        <taxon>Agaricomycotina</taxon>
        <taxon>Agaricomycetes</taxon>
        <taxon>Agaricomycetidae</taxon>
        <taxon>Agaricales</taxon>
        <taxon>Agaricineae</taxon>
        <taxon>Strophariaceae</taxon>
        <taxon>Agrocybe</taxon>
    </lineage>
</organism>
<dbReference type="InterPro" id="IPR017972">
    <property type="entry name" value="Cyt_P450_CS"/>
</dbReference>
<dbReference type="InterPro" id="IPR001128">
    <property type="entry name" value="Cyt_P450"/>
</dbReference>
<evidence type="ECO:0000313" key="12">
    <source>
        <dbReference type="EMBL" id="KAF4612693.1"/>
    </source>
</evidence>
<dbReference type="InterPro" id="IPR036396">
    <property type="entry name" value="Cyt_P450_sf"/>
</dbReference>
<evidence type="ECO:0000259" key="11">
    <source>
        <dbReference type="Pfam" id="PF20152"/>
    </source>
</evidence>
<evidence type="ECO:0000256" key="8">
    <source>
        <dbReference type="ARBA" id="ARBA00023033"/>
    </source>
</evidence>
<keyword evidence="10" id="KW-0472">Membrane</keyword>
<keyword evidence="13" id="KW-1185">Reference proteome</keyword>
<dbReference type="GO" id="GO:0020037">
    <property type="term" value="F:heme binding"/>
    <property type="evidence" value="ECO:0007669"/>
    <property type="project" value="InterPro"/>
</dbReference>
<dbReference type="GO" id="GO:0016705">
    <property type="term" value="F:oxidoreductase activity, acting on paired donors, with incorporation or reduction of molecular oxygen"/>
    <property type="evidence" value="ECO:0007669"/>
    <property type="project" value="InterPro"/>
</dbReference>
<comment type="similarity">
    <text evidence="3">Belongs to the cytochrome P450 family.</text>
</comment>
<feature type="transmembrane region" description="Helical" evidence="10">
    <location>
        <begin position="85"/>
        <end position="107"/>
    </location>
</feature>
<feature type="domain" description="DUF6534" evidence="11">
    <location>
        <begin position="169"/>
        <end position="254"/>
    </location>
</feature>